<keyword evidence="4" id="KW-1133">Transmembrane helix</keyword>
<keyword evidence="2" id="KW-0408">Iron</keyword>
<dbReference type="AlphaFoldDB" id="A0A2V1D3S5"/>
<evidence type="ECO:0000313" key="5">
    <source>
        <dbReference type="EMBL" id="PVH92279.1"/>
    </source>
</evidence>
<evidence type="ECO:0000256" key="1">
    <source>
        <dbReference type="ARBA" id="ARBA00022737"/>
    </source>
</evidence>
<dbReference type="InterPro" id="IPR015915">
    <property type="entry name" value="Kelch-typ_b-propeller"/>
</dbReference>
<evidence type="ECO:0000256" key="2">
    <source>
        <dbReference type="ARBA" id="ARBA00023004"/>
    </source>
</evidence>
<dbReference type="Proteomes" id="UP000244855">
    <property type="component" value="Unassembled WGS sequence"/>
</dbReference>
<dbReference type="OrthoDB" id="10251809at2759"/>
<keyword evidence="1" id="KW-0677">Repeat</keyword>
<gene>
    <name evidence="5" type="ORF">DM02DRAFT_700347</name>
</gene>
<dbReference type="GO" id="GO:0019760">
    <property type="term" value="P:glucosinolate metabolic process"/>
    <property type="evidence" value="ECO:0007669"/>
    <property type="project" value="UniProtKB-ARBA"/>
</dbReference>
<feature type="region of interest" description="Disordered" evidence="3">
    <location>
        <begin position="550"/>
        <end position="569"/>
    </location>
</feature>
<evidence type="ECO:0000256" key="3">
    <source>
        <dbReference type="SAM" id="MobiDB-lite"/>
    </source>
</evidence>
<name>A0A2V1D3S5_9PLEO</name>
<feature type="compositionally biased region" description="Low complexity" evidence="3">
    <location>
        <begin position="476"/>
        <end position="498"/>
    </location>
</feature>
<feature type="region of interest" description="Disordered" evidence="3">
    <location>
        <begin position="469"/>
        <end position="498"/>
    </location>
</feature>
<dbReference type="STRING" id="97972.A0A2V1D3S5"/>
<organism evidence="5 6">
    <name type="scientific">Periconia macrospinosa</name>
    <dbReference type="NCBI Taxonomy" id="97972"/>
    <lineage>
        <taxon>Eukaryota</taxon>
        <taxon>Fungi</taxon>
        <taxon>Dikarya</taxon>
        <taxon>Ascomycota</taxon>
        <taxon>Pezizomycotina</taxon>
        <taxon>Dothideomycetes</taxon>
        <taxon>Pleosporomycetidae</taxon>
        <taxon>Pleosporales</taxon>
        <taxon>Massarineae</taxon>
        <taxon>Periconiaceae</taxon>
        <taxon>Periconia</taxon>
    </lineage>
</organism>
<sequence length="619" mass="66960">MKAVYFSIIRPLPAVEGFLTPRSNGKKTAAVLLWLVSHLAGAIQNPRDNFCRRYAHQTTVIDDKLYIDGGYVNFDSFPTDHLDVPSNSGSDAGWPQLNINLNKNPQVVPTVAGGILWGDEVNKKFVVYGGEVTQGLAQNYHLFSYDILYNSWSDLGPPTTPIPPNISSYGAGVSVSQLGQGYYYGGWISNITMRGWTQPPTMSSSMYRYDYDANKLTAMNSPDGLGRAEGGMSWIPAGDNGLLVYLGGIVDRGDGTKFPQPMGKILVYDPQTNSWFTQTATGAIPQERARFCMDAAWAPDRSSYNIYMWGGLNVGSNVNVTAFNDVYLLTLPTFQWVKIFPGHQGNATYDFGHHSASCNMVMSGSQMMVIGGTYPNSDKCDLAPSIWAQHTLWTGGVNNTGAPPDDIYWAQYSPNASSNVVPIDVYRLVGGDKNGGATLRTPKNGYDTGNNTGTGLAALLARKPNFQNRTATRSIPCTQSCPSPTGSTTPTGSPPSSRHLSTGAIVGIAVGGAAGLAFLLCAWWLLAKRHHQRQRQPHRQSDMTQIAAHPSSYNGAMSPTVSPQSPQGTWSSGPSQCYYPYLQAHSPVQLPPSEIGAQDHPVVISELEEQTSKGGYMKG</sequence>
<keyword evidence="6" id="KW-1185">Reference proteome</keyword>
<evidence type="ECO:0008006" key="7">
    <source>
        <dbReference type="Google" id="ProtNLM"/>
    </source>
</evidence>
<dbReference type="SUPFAM" id="SSF50965">
    <property type="entry name" value="Galactose oxidase, central domain"/>
    <property type="match status" value="1"/>
</dbReference>
<proteinExistence type="predicted"/>
<evidence type="ECO:0000313" key="6">
    <source>
        <dbReference type="Proteomes" id="UP000244855"/>
    </source>
</evidence>
<dbReference type="InterPro" id="IPR011043">
    <property type="entry name" value="Gal_Oxase/kelch_b-propeller"/>
</dbReference>
<reference evidence="5 6" key="1">
    <citation type="journal article" date="2018" name="Sci. Rep.">
        <title>Comparative genomics provides insights into the lifestyle and reveals functional heterogeneity of dark septate endophytic fungi.</title>
        <authorList>
            <person name="Knapp D.G."/>
            <person name="Nemeth J.B."/>
            <person name="Barry K."/>
            <person name="Hainaut M."/>
            <person name="Henrissat B."/>
            <person name="Johnson J."/>
            <person name="Kuo A."/>
            <person name="Lim J.H.P."/>
            <person name="Lipzen A."/>
            <person name="Nolan M."/>
            <person name="Ohm R.A."/>
            <person name="Tamas L."/>
            <person name="Grigoriev I.V."/>
            <person name="Spatafora J.W."/>
            <person name="Nagy L.G."/>
            <person name="Kovacs G.M."/>
        </authorList>
    </citation>
    <scope>NUCLEOTIDE SEQUENCE [LARGE SCALE GENOMIC DNA]</scope>
    <source>
        <strain evidence="5 6">DSE2036</strain>
    </source>
</reference>
<protein>
    <recommendedName>
        <fullName evidence="7">Galactose oxidase</fullName>
    </recommendedName>
</protein>
<dbReference type="PANTHER" id="PTHR47435">
    <property type="entry name" value="KELCH REPEAT PROTEIN (AFU_ORTHOLOGUE AFUA_5G12780)"/>
    <property type="match status" value="1"/>
</dbReference>
<feature type="transmembrane region" description="Helical" evidence="4">
    <location>
        <begin position="504"/>
        <end position="526"/>
    </location>
</feature>
<dbReference type="Gene3D" id="2.120.10.80">
    <property type="entry name" value="Kelch-type beta propeller"/>
    <property type="match status" value="1"/>
</dbReference>
<feature type="compositionally biased region" description="Polar residues" evidence="3">
    <location>
        <begin position="551"/>
        <end position="569"/>
    </location>
</feature>
<keyword evidence="4" id="KW-0472">Membrane</keyword>
<dbReference type="PANTHER" id="PTHR47435:SF4">
    <property type="entry name" value="KELCH REPEAT PROTEIN (AFU_ORTHOLOGUE AFUA_5G12780)"/>
    <property type="match status" value="1"/>
</dbReference>
<accession>A0A2V1D3S5</accession>
<dbReference type="EMBL" id="KZ805698">
    <property type="protein sequence ID" value="PVH92279.1"/>
    <property type="molecule type" value="Genomic_DNA"/>
</dbReference>
<keyword evidence="4" id="KW-0812">Transmembrane</keyword>
<evidence type="ECO:0000256" key="4">
    <source>
        <dbReference type="SAM" id="Phobius"/>
    </source>
</evidence>